<evidence type="ECO:0000313" key="7">
    <source>
        <dbReference type="Proteomes" id="UP001177744"/>
    </source>
</evidence>
<accession>A0AA40I2G1</accession>
<name>A0AA40I2G1_CNENI</name>
<dbReference type="Proteomes" id="UP001177744">
    <property type="component" value="Unassembled WGS sequence"/>
</dbReference>
<comment type="function">
    <text evidence="3">Stores iron in a soluble, non-toxic, readily available form. Important for iron homeostasis. Iron is taken up in the ferrous form and deposited as ferric hydroxides after oxidation. Also plays a role in delivery of iron to cells. Mediates iron uptake in capsule cells of the developing kidney. Delivery to lysosomes by the cargo receptor NCOA4 for autophagic degradation and release or iron.</text>
</comment>
<dbReference type="GO" id="GO:0008198">
    <property type="term" value="F:ferrous iron binding"/>
    <property type="evidence" value="ECO:0007669"/>
    <property type="project" value="TreeGrafter"/>
</dbReference>
<dbReference type="GO" id="GO:0006826">
    <property type="term" value="P:iron ion transport"/>
    <property type="evidence" value="ECO:0007669"/>
    <property type="project" value="InterPro"/>
</dbReference>
<dbReference type="GO" id="GO:0044754">
    <property type="term" value="C:autolysosome"/>
    <property type="evidence" value="ECO:0007669"/>
    <property type="project" value="UniProtKB-SubCell"/>
</dbReference>
<evidence type="ECO:0000313" key="6">
    <source>
        <dbReference type="EMBL" id="KAK1341770.1"/>
    </source>
</evidence>
<sequence>MSPASGERRSPWWERTDHQGTAPALSVYPLVVSVRHSDCHHLQDHLRDQPTHRVVFYLNSLLPNNHELPNSSESIHPVGLWPPAWPTCLCGLHTYLSRGFYSHGEDVALQGLGRFFLELAEKHEGAERLLRCKTSAGAAFPSRTCWSLPRTSGQNSGRHRGRLALERNLTQALWELQALVLLADPRLCDFLQNHFRGEEVKLFKEMGPT</sequence>
<dbReference type="PANTHER" id="PTHR11431:SF47">
    <property type="entry name" value="FERRITIN LIGHT CHAIN"/>
    <property type="match status" value="1"/>
</dbReference>
<dbReference type="PANTHER" id="PTHR11431">
    <property type="entry name" value="FERRITIN"/>
    <property type="match status" value="1"/>
</dbReference>
<evidence type="ECO:0000256" key="1">
    <source>
        <dbReference type="ARBA" id="ARBA00040044"/>
    </source>
</evidence>
<dbReference type="GO" id="GO:0006879">
    <property type="term" value="P:intracellular iron ion homeostasis"/>
    <property type="evidence" value="ECO:0007669"/>
    <property type="project" value="InterPro"/>
</dbReference>
<dbReference type="InterPro" id="IPR012347">
    <property type="entry name" value="Ferritin-like"/>
</dbReference>
<keyword evidence="5" id="KW-0479">Metal-binding</keyword>
<evidence type="ECO:0000256" key="5">
    <source>
        <dbReference type="PIRSR" id="PIRSR601519-1"/>
    </source>
</evidence>
<dbReference type="InterPro" id="IPR001519">
    <property type="entry name" value="Ferritin"/>
</dbReference>
<dbReference type="EMBL" id="JAULJE010000006">
    <property type="protein sequence ID" value="KAK1341770.1"/>
    <property type="molecule type" value="Genomic_DNA"/>
</dbReference>
<keyword evidence="5" id="KW-0408">Iron</keyword>
<comment type="caution">
    <text evidence="6">The sequence shown here is derived from an EMBL/GenBank/DDBJ whole genome shotgun (WGS) entry which is preliminary data.</text>
</comment>
<gene>
    <name evidence="6" type="ORF">QTO34_016519</name>
</gene>
<dbReference type="AlphaFoldDB" id="A0AA40I2G1"/>
<keyword evidence="7" id="KW-1185">Reference proteome</keyword>
<comment type="subunit">
    <text evidence="4">Oligomer of 24 subunits. There are two types of subunits: L (light) chain and H (heavy) chain. The major chain can be light or heavy, depending on the species and tissue type. The functional molecule forms a roughly spherical shell with a diameter of 12 nm and contains a central cavity into which the insoluble mineral iron core is deposited. Interacts with NCOA4.</text>
</comment>
<dbReference type="InterPro" id="IPR009078">
    <property type="entry name" value="Ferritin-like_SF"/>
</dbReference>
<comment type="subcellular location">
    <subcellularLocation>
        <location evidence="2">Autolysosome</location>
    </subcellularLocation>
</comment>
<evidence type="ECO:0000256" key="4">
    <source>
        <dbReference type="ARBA" id="ARBA00047045"/>
    </source>
</evidence>
<dbReference type="SUPFAM" id="SSF47240">
    <property type="entry name" value="Ferritin-like"/>
    <property type="match status" value="1"/>
</dbReference>
<evidence type="ECO:0000256" key="3">
    <source>
        <dbReference type="ARBA" id="ARBA00045578"/>
    </source>
</evidence>
<evidence type="ECO:0000256" key="2">
    <source>
        <dbReference type="ARBA" id="ARBA00044942"/>
    </source>
</evidence>
<organism evidence="6 7">
    <name type="scientific">Cnephaeus nilssonii</name>
    <name type="common">Northern bat</name>
    <name type="synonym">Eptesicus nilssonii</name>
    <dbReference type="NCBI Taxonomy" id="3371016"/>
    <lineage>
        <taxon>Eukaryota</taxon>
        <taxon>Metazoa</taxon>
        <taxon>Chordata</taxon>
        <taxon>Craniata</taxon>
        <taxon>Vertebrata</taxon>
        <taxon>Euteleostomi</taxon>
        <taxon>Mammalia</taxon>
        <taxon>Eutheria</taxon>
        <taxon>Laurasiatheria</taxon>
        <taxon>Chiroptera</taxon>
        <taxon>Yangochiroptera</taxon>
        <taxon>Vespertilionidae</taxon>
        <taxon>Cnephaeus</taxon>
    </lineage>
</organism>
<dbReference type="Gene3D" id="1.20.1260.10">
    <property type="match status" value="1"/>
</dbReference>
<dbReference type="GO" id="GO:0008199">
    <property type="term" value="F:ferric iron binding"/>
    <property type="evidence" value="ECO:0007669"/>
    <property type="project" value="InterPro"/>
</dbReference>
<feature type="binding site" evidence="5">
    <location>
        <position position="166"/>
    </location>
    <ligand>
        <name>Fe cation</name>
        <dbReference type="ChEBI" id="CHEBI:24875"/>
        <label>1</label>
    </ligand>
</feature>
<proteinExistence type="predicted"/>
<protein>
    <recommendedName>
        <fullName evidence="1">Ferritin light chain</fullName>
    </recommendedName>
</protein>
<reference evidence="6" key="1">
    <citation type="submission" date="2023-06" db="EMBL/GenBank/DDBJ databases">
        <title>Reference genome for the Northern bat (Eptesicus nilssonii), a most northern bat species.</title>
        <authorList>
            <person name="Laine V.N."/>
            <person name="Pulliainen A.T."/>
            <person name="Lilley T.M."/>
        </authorList>
    </citation>
    <scope>NUCLEOTIDE SEQUENCE</scope>
    <source>
        <strain evidence="6">BLF_Eptnil</strain>
        <tissue evidence="6">Kidney</tissue>
    </source>
</reference>